<comment type="caution">
    <text evidence="3">The sequence shown here is derived from an EMBL/GenBank/DDBJ whole genome shotgun (WGS) entry which is preliminary data.</text>
</comment>
<dbReference type="Proteomes" id="UP000606600">
    <property type="component" value="Unassembled WGS sequence"/>
</dbReference>
<organism evidence="3 4">
    <name type="scientific">Mucilaginibacter pankratovii</name>
    <dbReference type="NCBI Taxonomy" id="2772110"/>
    <lineage>
        <taxon>Bacteria</taxon>
        <taxon>Pseudomonadati</taxon>
        <taxon>Bacteroidota</taxon>
        <taxon>Sphingobacteriia</taxon>
        <taxon>Sphingobacteriales</taxon>
        <taxon>Sphingobacteriaceae</taxon>
        <taxon>Mucilaginibacter</taxon>
    </lineage>
</organism>
<evidence type="ECO:0000313" key="3">
    <source>
        <dbReference type="EMBL" id="MBD1362912.1"/>
    </source>
</evidence>
<dbReference type="InterPro" id="IPR013762">
    <property type="entry name" value="Integrase-like_cat_sf"/>
</dbReference>
<proteinExistence type="predicted"/>
<evidence type="ECO:0000259" key="2">
    <source>
        <dbReference type="PROSITE" id="PS51898"/>
    </source>
</evidence>
<evidence type="ECO:0000313" key="4">
    <source>
        <dbReference type="Proteomes" id="UP000606600"/>
    </source>
</evidence>
<dbReference type="InterPro" id="IPR002104">
    <property type="entry name" value="Integrase_catalytic"/>
</dbReference>
<feature type="domain" description="Tyr recombinase" evidence="2">
    <location>
        <begin position="191"/>
        <end position="347"/>
    </location>
</feature>
<accession>A0ABR7WNN2</accession>
<reference evidence="3 4" key="1">
    <citation type="submission" date="2020-09" db="EMBL/GenBank/DDBJ databases">
        <title>Novel species of Mucilaginibacter isolated from a glacier on the Tibetan Plateau.</title>
        <authorList>
            <person name="Liu Q."/>
            <person name="Xin Y.-H."/>
        </authorList>
    </citation>
    <scope>NUCLEOTIDE SEQUENCE [LARGE SCALE GENOMIC DNA]</scope>
    <source>
        <strain evidence="3 4">ZT4R22</strain>
    </source>
</reference>
<sequence length="347" mass="40957">MFTEPKIVSSNDLETRSYVTFYLNKKRVREYNGNCLNLTLNPNRAETITERNKLLDRLRYELHKALETEAYPASKLIPLEKPIDVINPTEALLREALNKKLESDLSKTYKRNLRLIFNDFISFLTDSELQTDIASISTVRIEKFLTKYKSSGTYYMNKRRDLGVLFSAAGRMIDQTLTSVKKTESRRVKARLHKAYDKEQLKPILTYLKENNYNMYLCCLITYSCWLRPHEEVRLLSRQHFRNNNSKIHLSGDENKSLKVRVVYIPDYVQLELNPILALLDKNQNIFSHAVKPFNDAYFNTQWKRAWNKMFDKGLVHVNQTIYSFRHTAAIDVFKRTKDVYLLQQMI</sequence>
<protein>
    <submittedName>
        <fullName evidence="3">Site-specific integrase</fullName>
    </submittedName>
</protein>
<keyword evidence="1" id="KW-0233">DNA recombination</keyword>
<dbReference type="PROSITE" id="PS51898">
    <property type="entry name" value="TYR_RECOMBINASE"/>
    <property type="match status" value="1"/>
</dbReference>
<dbReference type="Gene3D" id="1.10.443.10">
    <property type="entry name" value="Intergrase catalytic core"/>
    <property type="match status" value="1"/>
</dbReference>
<keyword evidence="4" id="KW-1185">Reference proteome</keyword>
<dbReference type="EMBL" id="JACWMY010000002">
    <property type="protein sequence ID" value="MBD1362912.1"/>
    <property type="molecule type" value="Genomic_DNA"/>
</dbReference>
<evidence type="ECO:0000256" key="1">
    <source>
        <dbReference type="ARBA" id="ARBA00023172"/>
    </source>
</evidence>
<gene>
    <name evidence="3" type="ORF">IDJ77_03740</name>
</gene>
<dbReference type="InterPro" id="IPR011010">
    <property type="entry name" value="DNA_brk_join_enz"/>
</dbReference>
<dbReference type="RefSeq" id="WP_191187588.1">
    <property type="nucleotide sequence ID" value="NZ_JACWMY010000002.1"/>
</dbReference>
<name>A0ABR7WNN2_9SPHI</name>
<dbReference type="SUPFAM" id="SSF56349">
    <property type="entry name" value="DNA breaking-rejoining enzymes"/>
    <property type="match status" value="1"/>
</dbReference>